<organism evidence="11 12">
    <name type="scientific">Amycolatopsis cihanbeyliensis</name>
    <dbReference type="NCBI Taxonomy" id="1128664"/>
    <lineage>
        <taxon>Bacteria</taxon>
        <taxon>Bacillati</taxon>
        <taxon>Actinomycetota</taxon>
        <taxon>Actinomycetes</taxon>
        <taxon>Pseudonocardiales</taxon>
        <taxon>Pseudonocardiaceae</taxon>
        <taxon>Amycolatopsis</taxon>
    </lineage>
</organism>
<dbReference type="Gene3D" id="2.40.10.10">
    <property type="entry name" value="Trypsin-like serine proteases"/>
    <property type="match status" value="2"/>
</dbReference>
<dbReference type="InterPro" id="IPR001316">
    <property type="entry name" value="Pept_S1A_streptogrisin"/>
</dbReference>
<dbReference type="PRINTS" id="PR00861">
    <property type="entry name" value="ALYTICPTASE"/>
</dbReference>
<feature type="region of interest" description="Disordered" evidence="8">
    <location>
        <begin position="381"/>
        <end position="413"/>
    </location>
</feature>
<dbReference type="AlphaFoldDB" id="A0A542CTM6"/>
<evidence type="ECO:0000256" key="8">
    <source>
        <dbReference type="SAM" id="MobiDB-lite"/>
    </source>
</evidence>
<proteinExistence type="inferred from homology"/>
<evidence type="ECO:0000313" key="12">
    <source>
        <dbReference type="Proteomes" id="UP000320876"/>
    </source>
</evidence>
<evidence type="ECO:0000256" key="7">
    <source>
        <dbReference type="ARBA" id="ARBA00023157"/>
    </source>
</evidence>
<dbReference type="InterPro" id="IPR004236">
    <property type="entry name" value="Pept_S1_alpha_lytic"/>
</dbReference>
<evidence type="ECO:0000256" key="3">
    <source>
        <dbReference type="ARBA" id="ARBA00022729"/>
    </source>
</evidence>
<sequence>MRLPALAKPRAAIATVAALAMTAGTVLLAAPGAAAEEDAAVAGVPAEVFAALERDLGLSEGQAKVRFAAEHRAGELEQRLRKQLGSAFGGAWIPRGDDRLVVAVTTPAQAAKVRAAGALPKVVDDSKADLDAQVAGLDAGKARAPRTITGWYADVEANQVVINTKPGTAAAAQRFAAAHGLAGEATRINETAESPRPLYDVRGGDAYYIGGGTRCSVGFSVNGGFVTAGHCGDTGASTSGSNQVSQGTFRGSSFPGNDYAWVATNSNWTPRGVVNDYGGGTVSVAGSQEAPVGSTVCRSGSTTGWHCGTIQARNSSVSYPQGTVSGLIRTSVCAEPGDSGGSLLAGNQAQGVTSGGSGDCSSGGTTYFQPVNEILQTYGLSLVTGDGGPGDPPDPPDNPCSGAEDSLTGSLSSGGVAYQPNGQYYRSNSSGTHSGCLAGPSSADFDLYLQKWNGSWTTVARSTSPGPDEQVNYSGTAGYYRYVVHAYSGSGGYTLGITTP</sequence>
<evidence type="ECO:0000259" key="10">
    <source>
        <dbReference type="Pfam" id="PF02983"/>
    </source>
</evidence>
<feature type="signal peptide" evidence="9">
    <location>
        <begin position="1"/>
        <end position="29"/>
    </location>
</feature>
<dbReference type="GO" id="GO:0006508">
    <property type="term" value="P:proteolysis"/>
    <property type="evidence" value="ECO:0007669"/>
    <property type="project" value="UniProtKB-KW"/>
</dbReference>
<keyword evidence="12" id="KW-1185">Reference proteome</keyword>
<keyword evidence="5" id="KW-0720">Serine protease</keyword>
<dbReference type="Gene3D" id="3.30.300.50">
    <property type="match status" value="2"/>
</dbReference>
<evidence type="ECO:0000313" key="11">
    <source>
        <dbReference type="EMBL" id="TQI94144.1"/>
    </source>
</evidence>
<dbReference type="GO" id="GO:0004252">
    <property type="term" value="F:serine-type endopeptidase activity"/>
    <property type="evidence" value="ECO:0007669"/>
    <property type="project" value="InterPro"/>
</dbReference>
<reference evidence="11 12" key="1">
    <citation type="submission" date="2019-06" db="EMBL/GenBank/DDBJ databases">
        <title>Sequencing the genomes of 1000 actinobacteria strains.</title>
        <authorList>
            <person name="Klenk H.-P."/>
        </authorList>
    </citation>
    <scope>NUCLEOTIDE SEQUENCE [LARGE SCALE GENOMIC DNA]</scope>
    <source>
        <strain evidence="11 12">DSM 45679</strain>
    </source>
</reference>
<protein>
    <submittedName>
        <fullName evidence="11">Streptogrisin C</fullName>
    </submittedName>
</protein>
<dbReference type="InterPro" id="IPR035070">
    <property type="entry name" value="Streptogrisin_prodomain"/>
</dbReference>
<evidence type="ECO:0000256" key="1">
    <source>
        <dbReference type="ARBA" id="ARBA00007664"/>
    </source>
</evidence>
<dbReference type="Proteomes" id="UP000320876">
    <property type="component" value="Unassembled WGS sequence"/>
</dbReference>
<gene>
    <name evidence="11" type="ORF">FB471_6302</name>
</gene>
<evidence type="ECO:0000256" key="6">
    <source>
        <dbReference type="ARBA" id="ARBA00023145"/>
    </source>
</evidence>
<keyword evidence="2" id="KW-0645">Protease</keyword>
<dbReference type="Pfam" id="PF02983">
    <property type="entry name" value="Pro_Al_protease"/>
    <property type="match status" value="1"/>
</dbReference>
<dbReference type="InterPro" id="IPR043504">
    <property type="entry name" value="Peptidase_S1_PA_chymotrypsin"/>
</dbReference>
<evidence type="ECO:0000256" key="2">
    <source>
        <dbReference type="ARBA" id="ARBA00022670"/>
    </source>
</evidence>
<evidence type="ECO:0000256" key="9">
    <source>
        <dbReference type="SAM" id="SignalP"/>
    </source>
</evidence>
<feature type="domain" description="Peptidase S1A alpha-lytic prodomain" evidence="10">
    <location>
        <begin position="126"/>
        <end position="181"/>
    </location>
</feature>
<dbReference type="InterPro" id="IPR009003">
    <property type="entry name" value="Peptidase_S1_PA"/>
</dbReference>
<dbReference type="CDD" id="cd21112">
    <property type="entry name" value="alphaLP-like"/>
    <property type="match status" value="1"/>
</dbReference>
<comment type="similarity">
    <text evidence="1">Belongs to the peptidase S1 family.</text>
</comment>
<keyword evidence="3 9" id="KW-0732">Signal</keyword>
<evidence type="ECO:0000256" key="5">
    <source>
        <dbReference type="ARBA" id="ARBA00022825"/>
    </source>
</evidence>
<dbReference type="SUPFAM" id="SSF50494">
    <property type="entry name" value="Trypsin-like serine proteases"/>
    <property type="match status" value="1"/>
</dbReference>
<feature type="chain" id="PRO_5039363182" evidence="9">
    <location>
        <begin position="30"/>
        <end position="500"/>
    </location>
</feature>
<accession>A0A542CTM6</accession>
<keyword evidence="6" id="KW-0865">Zymogen</keyword>
<name>A0A542CTM6_AMYCI</name>
<comment type="caution">
    <text evidence="11">The sequence shown here is derived from an EMBL/GenBank/DDBJ whole genome shotgun (WGS) entry which is preliminary data.</text>
</comment>
<evidence type="ECO:0000256" key="4">
    <source>
        <dbReference type="ARBA" id="ARBA00022801"/>
    </source>
</evidence>
<dbReference type="GO" id="GO:0005576">
    <property type="term" value="C:extracellular region"/>
    <property type="evidence" value="ECO:0007669"/>
    <property type="project" value="InterPro"/>
</dbReference>
<dbReference type="Gene3D" id="2.60.120.380">
    <property type="match status" value="1"/>
</dbReference>
<dbReference type="EMBL" id="VFML01000002">
    <property type="protein sequence ID" value="TQI94144.1"/>
    <property type="molecule type" value="Genomic_DNA"/>
</dbReference>
<dbReference type="RefSeq" id="WP_246076812.1">
    <property type="nucleotide sequence ID" value="NZ_VFML01000002.1"/>
</dbReference>
<keyword evidence="4" id="KW-0378">Hydrolase</keyword>
<keyword evidence="7" id="KW-1015">Disulfide bond</keyword>